<sequence length="603" mass="69986">MHFDTINKLNMEGQRALQNQVTSDGAAIRRVQHELQRASVERFQETQYDEIRERQEQRRAMYEVERSQMPNSIRNQKSQSQLKIVNLQVKTKLESVQNIHESKGIEVKEKSLPNLQKQSIKQNPITSPQIDLSSWETNQNMESIRISQAPIDNKSVLIRALAHSVKPRLSVRTQHSPKKKKELVVDPVDISNLDLSSPRSQVLCKFQESNIAMLESIQHIEGRISEIQSKLSDDACNIKTFRHALNPDDSTLKSLNLEINQAMKLQKKIRQEIQKVRVRYDEITSGKAKPIESIPDNPKARKSVMTVIGKDYHTLKNELQAVRDECASLSKKKDTIVKLWTYQTDALDRQLEVNQWDEQIATLKEEIKEQRQKFKKLTKAKNSKREASQEHMNDVITSHYQKLQLKNAINEIKLVKGNQSPKAHTTAQIVPTLVRKGISNPVNEQIDYINQMIQVNCKHIRILEQRRTTNEQVYSQSMTTLTHHCIDIGTRMAQSENRLQQATEDNYLLKEEMEQTTEEYRESCRQFEEDQRILQQSYASISGIHKRYPSQQQFKSVMQQNLSIHPRGAAYPSNDQDIVQFSRNHQTEFPYEELIAKPIIVIT</sequence>
<evidence type="ECO:0000256" key="1">
    <source>
        <dbReference type="SAM" id="Coils"/>
    </source>
</evidence>
<keyword evidence="1" id="KW-0175">Coiled coil</keyword>
<organism evidence="2 3">
    <name type="scientific">Halteria grandinella</name>
    <dbReference type="NCBI Taxonomy" id="5974"/>
    <lineage>
        <taxon>Eukaryota</taxon>
        <taxon>Sar</taxon>
        <taxon>Alveolata</taxon>
        <taxon>Ciliophora</taxon>
        <taxon>Intramacronucleata</taxon>
        <taxon>Spirotrichea</taxon>
        <taxon>Stichotrichia</taxon>
        <taxon>Sporadotrichida</taxon>
        <taxon>Halteriidae</taxon>
        <taxon>Halteria</taxon>
    </lineage>
</organism>
<keyword evidence="3" id="KW-1185">Reference proteome</keyword>
<dbReference type="AlphaFoldDB" id="A0A8J8NTR1"/>
<dbReference type="EMBL" id="RRYP01006274">
    <property type="protein sequence ID" value="TNV81338.1"/>
    <property type="molecule type" value="Genomic_DNA"/>
</dbReference>
<proteinExistence type="predicted"/>
<reference evidence="2" key="1">
    <citation type="submission" date="2019-06" db="EMBL/GenBank/DDBJ databases">
        <authorList>
            <person name="Zheng W."/>
        </authorList>
    </citation>
    <scope>NUCLEOTIDE SEQUENCE</scope>
    <source>
        <strain evidence="2">QDHG01</strain>
    </source>
</reference>
<gene>
    <name evidence="2" type="ORF">FGO68_gene8801</name>
</gene>
<dbReference type="Gene3D" id="1.10.287.1490">
    <property type="match status" value="1"/>
</dbReference>
<protein>
    <submittedName>
        <fullName evidence="2">Uncharacterized protein</fullName>
    </submittedName>
</protein>
<feature type="coiled-coil region" evidence="1">
    <location>
        <begin position="492"/>
        <end position="530"/>
    </location>
</feature>
<evidence type="ECO:0000313" key="3">
    <source>
        <dbReference type="Proteomes" id="UP000785679"/>
    </source>
</evidence>
<dbReference type="Proteomes" id="UP000785679">
    <property type="component" value="Unassembled WGS sequence"/>
</dbReference>
<feature type="coiled-coil region" evidence="1">
    <location>
        <begin position="312"/>
        <end position="387"/>
    </location>
</feature>
<evidence type="ECO:0000313" key="2">
    <source>
        <dbReference type="EMBL" id="TNV81338.1"/>
    </source>
</evidence>
<comment type="caution">
    <text evidence="2">The sequence shown here is derived from an EMBL/GenBank/DDBJ whole genome shotgun (WGS) entry which is preliminary data.</text>
</comment>
<accession>A0A8J8NTR1</accession>
<name>A0A8J8NTR1_HALGN</name>